<dbReference type="RefSeq" id="WP_141429787.1">
    <property type="nucleotide sequence ID" value="NZ_AP019736.1"/>
</dbReference>
<dbReference type="AlphaFoldDB" id="A0A4Y1X2X5"/>
<dbReference type="EMBL" id="AP019736">
    <property type="protein sequence ID" value="BBL07631.1"/>
    <property type="molecule type" value="Genomic_DNA"/>
</dbReference>
<evidence type="ECO:0000313" key="1">
    <source>
        <dbReference type="EMBL" id="BBL07631.1"/>
    </source>
</evidence>
<sequence length="225" mass="25553">MTAKTNRQKPAEAAIAVPIVRYDGSEYTLQNEERLQVCIDRSLIIDNGLTFDLQNRLLIPESLYDIWFGRAREAQRCKAEKHRWKVYSEHIPLFWHHREQILSDPKLFFTETPLRVYGFGEICLGILVKAWIDYPNTFYKPCPKCKGRSLVFSFSGSPMSGMSSHSVHCLDCGTVTSGISGGEFGAFRAAIRYIIQANPVSGYSSTLSLNDIVTRLDPCNKDFIF</sequence>
<proteinExistence type="predicted"/>
<keyword evidence="2" id="KW-1185">Reference proteome</keyword>
<dbReference type="GeneID" id="98674258"/>
<dbReference type="Proteomes" id="UP000319374">
    <property type="component" value="Chromosome"/>
</dbReference>
<evidence type="ECO:0000313" key="2">
    <source>
        <dbReference type="Proteomes" id="UP000319374"/>
    </source>
</evidence>
<name>A0A4Y1X2X5_9BACT</name>
<accession>A0A4Y1X2X5</accession>
<reference evidence="2" key="1">
    <citation type="submission" date="2019-06" db="EMBL/GenBank/DDBJ databases">
        <title>Alistipes onderdonkii subsp. vulgaris subsp. nov., Alistipes dispar sp. nov. and Alistipes communis sp. nov., isolated from human faeces, and creation of Alistipes onderdonkii subsp. onderdonkii subsp. nov.</title>
        <authorList>
            <person name="Sakamoto M."/>
            <person name="Ikeyama N."/>
            <person name="Ogata Y."/>
            <person name="Suda W."/>
            <person name="Iino T."/>
            <person name="Hattori M."/>
            <person name="Ohkuma M."/>
        </authorList>
    </citation>
    <scope>NUCLEOTIDE SEQUENCE [LARGE SCALE GENOMIC DNA]</scope>
    <source>
        <strain evidence="2">5CPEGH6</strain>
    </source>
</reference>
<gene>
    <name evidence="1" type="ORF">A5CPEGH6_22690</name>
</gene>
<protein>
    <submittedName>
        <fullName evidence="1">Uncharacterized protein</fullName>
    </submittedName>
</protein>
<organism evidence="1 2">
    <name type="scientific">Alistipes dispar</name>
    <dbReference type="NCBI Taxonomy" id="2585119"/>
    <lineage>
        <taxon>Bacteria</taxon>
        <taxon>Pseudomonadati</taxon>
        <taxon>Bacteroidota</taxon>
        <taxon>Bacteroidia</taxon>
        <taxon>Bacteroidales</taxon>
        <taxon>Rikenellaceae</taxon>
        <taxon>Alistipes</taxon>
    </lineage>
</organism>
<dbReference type="KEGG" id="ada:A5CPEGH6_22690"/>